<reference evidence="2" key="1">
    <citation type="journal article" date="2019" name="Int. J. Syst. Evol. Microbiol.">
        <title>The Global Catalogue of Microorganisms (GCM) 10K type strain sequencing project: providing services to taxonomists for standard genome sequencing and annotation.</title>
        <authorList>
            <consortium name="The Broad Institute Genomics Platform"/>
            <consortium name="The Broad Institute Genome Sequencing Center for Infectious Disease"/>
            <person name="Wu L."/>
            <person name="Ma J."/>
        </authorList>
    </citation>
    <scope>NUCLEOTIDE SEQUENCE [LARGE SCALE GENOMIC DNA]</scope>
    <source>
        <strain evidence="2">CGMCC 1.12769</strain>
    </source>
</reference>
<evidence type="ECO:0000313" key="1">
    <source>
        <dbReference type="EMBL" id="GGH39026.1"/>
    </source>
</evidence>
<accession>A0ABQ1YV47</accession>
<evidence type="ECO:0008006" key="3">
    <source>
        <dbReference type="Google" id="ProtNLM"/>
    </source>
</evidence>
<dbReference type="RefSeq" id="WP_188542390.1">
    <property type="nucleotide sequence ID" value="NZ_BMFT01000006.1"/>
</dbReference>
<protein>
    <recommendedName>
        <fullName evidence="3">DUF2140 domain-containing protein</fullName>
    </recommendedName>
</protein>
<sequence length="190" mass="21195">MGRRRLRLGVVLILIVLILTAAVLYIRPSQTLDMSYTDIVWKDKIQQIVKTGQPEITFTEADLNNLAKKGLAEALAKKDIPVSIVGAELHLNGNLLSIDFNAEWGFLIAGGTVEYEVEYDTGQLYLTPVSLHVKQLPLPAEKLGLEPIVVDLSTYLPEVIQITKVNFEGHDVKVRISVDLMEILNYLQTL</sequence>
<dbReference type="EMBL" id="BMFT01000006">
    <property type="protein sequence ID" value="GGH39026.1"/>
    <property type="molecule type" value="Genomic_DNA"/>
</dbReference>
<name>A0ABQ1YV47_9BACL</name>
<evidence type="ECO:0000313" key="2">
    <source>
        <dbReference type="Proteomes" id="UP000659344"/>
    </source>
</evidence>
<organism evidence="1 2">
    <name type="scientific">Paenibacillus segetis</name>
    <dbReference type="NCBI Taxonomy" id="1325360"/>
    <lineage>
        <taxon>Bacteria</taxon>
        <taxon>Bacillati</taxon>
        <taxon>Bacillota</taxon>
        <taxon>Bacilli</taxon>
        <taxon>Bacillales</taxon>
        <taxon>Paenibacillaceae</taxon>
        <taxon>Paenibacillus</taxon>
    </lineage>
</organism>
<gene>
    <name evidence="1" type="ORF">GCM10008013_47500</name>
</gene>
<dbReference type="Proteomes" id="UP000659344">
    <property type="component" value="Unassembled WGS sequence"/>
</dbReference>
<proteinExistence type="predicted"/>
<comment type="caution">
    <text evidence="1">The sequence shown here is derived from an EMBL/GenBank/DDBJ whole genome shotgun (WGS) entry which is preliminary data.</text>
</comment>
<keyword evidence="2" id="KW-1185">Reference proteome</keyword>